<evidence type="ECO:0000313" key="3">
    <source>
        <dbReference type="Proteomes" id="UP000242287"/>
    </source>
</evidence>
<dbReference type="EMBL" id="KZ302020">
    <property type="protein sequence ID" value="PFH49745.1"/>
    <property type="molecule type" value="Genomic_DNA"/>
</dbReference>
<organism evidence="2 3">
    <name type="scientific">Amanita thiersii Skay4041</name>
    <dbReference type="NCBI Taxonomy" id="703135"/>
    <lineage>
        <taxon>Eukaryota</taxon>
        <taxon>Fungi</taxon>
        <taxon>Dikarya</taxon>
        <taxon>Basidiomycota</taxon>
        <taxon>Agaricomycotina</taxon>
        <taxon>Agaricomycetes</taxon>
        <taxon>Agaricomycetidae</taxon>
        <taxon>Agaricales</taxon>
        <taxon>Pluteineae</taxon>
        <taxon>Amanitaceae</taxon>
        <taxon>Amanita</taxon>
    </lineage>
</organism>
<feature type="compositionally biased region" description="Polar residues" evidence="1">
    <location>
        <begin position="1"/>
        <end position="13"/>
    </location>
</feature>
<feature type="region of interest" description="Disordered" evidence="1">
    <location>
        <begin position="1"/>
        <end position="23"/>
    </location>
</feature>
<accession>A0A2A9NFF5</accession>
<evidence type="ECO:0008006" key="4">
    <source>
        <dbReference type="Google" id="ProtNLM"/>
    </source>
</evidence>
<protein>
    <recommendedName>
        <fullName evidence="4">HMG box domain-containing protein</fullName>
    </recommendedName>
</protein>
<name>A0A2A9NFF5_9AGAR</name>
<proteinExistence type="predicted"/>
<reference evidence="2 3" key="1">
    <citation type="submission" date="2014-02" db="EMBL/GenBank/DDBJ databases">
        <title>Transposable element dynamics among asymbiotic and ectomycorrhizal Amanita fungi.</title>
        <authorList>
            <consortium name="DOE Joint Genome Institute"/>
            <person name="Hess J."/>
            <person name="Skrede I."/>
            <person name="Wolfe B."/>
            <person name="LaButti K."/>
            <person name="Ohm R.A."/>
            <person name="Grigoriev I.V."/>
            <person name="Pringle A."/>
        </authorList>
    </citation>
    <scope>NUCLEOTIDE SEQUENCE [LARGE SCALE GENOMIC DNA]</scope>
    <source>
        <strain evidence="2 3">SKay4041</strain>
    </source>
</reference>
<dbReference type="AlphaFoldDB" id="A0A2A9NFF5"/>
<evidence type="ECO:0000256" key="1">
    <source>
        <dbReference type="SAM" id="MobiDB-lite"/>
    </source>
</evidence>
<sequence>MTTHSPSPKSPQSVFPPRPPLSPAQAIAEAWKRESVKSQERWRKIDAEVKLRYLESRQQDSRSKL</sequence>
<evidence type="ECO:0000313" key="2">
    <source>
        <dbReference type="EMBL" id="PFH49745.1"/>
    </source>
</evidence>
<dbReference type="Proteomes" id="UP000242287">
    <property type="component" value="Unassembled WGS sequence"/>
</dbReference>
<gene>
    <name evidence="2" type="ORF">AMATHDRAFT_146939</name>
</gene>
<keyword evidence="3" id="KW-1185">Reference proteome</keyword>
<dbReference type="OrthoDB" id="3220849at2759"/>